<dbReference type="InterPro" id="IPR047690">
    <property type="entry name" value="IPExxxVDY_fam"/>
</dbReference>
<gene>
    <name evidence="1" type="ORF">JKA74_06380</name>
</gene>
<name>A0A935C7Z5_9BACT</name>
<comment type="caution">
    <text evidence="1">The sequence shown here is derived from an EMBL/GenBank/DDBJ whole genome shotgun (WGS) entry which is preliminary data.</text>
</comment>
<evidence type="ECO:0000313" key="2">
    <source>
        <dbReference type="Proteomes" id="UP000611723"/>
    </source>
</evidence>
<sequence length="141" mass="16567">MHKNVLKADAPFDFQLLGFSTPLPDFQLAWHINQVLNIHLKRGNDHEIAFKNNQFLRTSNFQYKTEHLCIKLIKNRVEESEDFAYVIPEAKNIDYFLVIQDETKDLEILIVKNTLSKIKNVNLVQKMDLERLKSVDNLIDI</sequence>
<dbReference type="Proteomes" id="UP000611723">
    <property type="component" value="Unassembled WGS sequence"/>
</dbReference>
<proteinExistence type="predicted"/>
<accession>A0A935C7Z5</accession>
<dbReference type="EMBL" id="JAEQBW010000002">
    <property type="protein sequence ID" value="MBK6264657.1"/>
    <property type="molecule type" value="Genomic_DNA"/>
</dbReference>
<protein>
    <submittedName>
        <fullName evidence="1">IPExxxVDY family protein</fullName>
    </submittedName>
</protein>
<dbReference type="RefSeq" id="WP_201430332.1">
    <property type="nucleotide sequence ID" value="NZ_JAEQBW010000002.1"/>
</dbReference>
<evidence type="ECO:0000313" key="1">
    <source>
        <dbReference type="EMBL" id="MBK6264657.1"/>
    </source>
</evidence>
<dbReference type="AlphaFoldDB" id="A0A935C7Z5"/>
<reference evidence="1" key="1">
    <citation type="submission" date="2021-01" db="EMBL/GenBank/DDBJ databases">
        <title>Marivirga aurantiaca sp. nov., isolated from intertidal surface sediments.</title>
        <authorList>
            <person name="Zhang M."/>
        </authorList>
    </citation>
    <scope>NUCLEOTIDE SEQUENCE</scope>
    <source>
        <strain evidence="1">S37H4</strain>
    </source>
</reference>
<organism evidence="1 2">
    <name type="scientific">Marivirga aurantiaca</name>
    <dbReference type="NCBI Taxonomy" id="2802615"/>
    <lineage>
        <taxon>Bacteria</taxon>
        <taxon>Pseudomonadati</taxon>
        <taxon>Bacteroidota</taxon>
        <taxon>Cytophagia</taxon>
        <taxon>Cytophagales</taxon>
        <taxon>Marivirgaceae</taxon>
        <taxon>Marivirga</taxon>
    </lineage>
</organism>
<dbReference type="NCBIfam" id="NF033205">
    <property type="entry name" value="IPExxxVDY"/>
    <property type="match status" value="1"/>
</dbReference>
<keyword evidence="2" id="KW-1185">Reference proteome</keyword>